<evidence type="ECO:0000256" key="1">
    <source>
        <dbReference type="SAM" id="MobiDB-lite"/>
    </source>
</evidence>
<sequence length="163" mass="17470">MAPASTAVAAPPAPPSGASTDRSSLSSGAERNLSSGTRPVKETSWDAATQTVEITTSDCATQVDETMFTCSVSQDDVSQASEQCLDSLSWHSEYAEEAHKVCLALEMHALENPPFSTGFQLSKKSSFRSRIPVLARTTSSRGRCKDVQKMGTITHDVRCLKKA</sequence>
<organism evidence="2 3">
    <name type="scientific">Anguilla anguilla</name>
    <name type="common">European freshwater eel</name>
    <name type="synonym">Muraena anguilla</name>
    <dbReference type="NCBI Taxonomy" id="7936"/>
    <lineage>
        <taxon>Eukaryota</taxon>
        <taxon>Metazoa</taxon>
        <taxon>Chordata</taxon>
        <taxon>Craniata</taxon>
        <taxon>Vertebrata</taxon>
        <taxon>Euteleostomi</taxon>
        <taxon>Actinopterygii</taxon>
        <taxon>Neopterygii</taxon>
        <taxon>Teleostei</taxon>
        <taxon>Anguilliformes</taxon>
        <taxon>Anguillidae</taxon>
        <taxon>Anguilla</taxon>
    </lineage>
</organism>
<dbReference type="EMBL" id="JAFIRN010000011">
    <property type="protein sequence ID" value="KAG5839957.1"/>
    <property type="molecule type" value="Genomic_DNA"/>
</dbReference>
<feature type="region of interest" description="Disordered" evidence="1">
    <location>
        <begin position="1"/>
        <end position="46"/>
    </location>
</feature>
<evidence type="ECO:0000313" key="3">
    <source>
        <dbReference type="Proteomes" id="UP001044222"/>
    </source>
</evidence>
<proteinExistence type="predicted"/>
<dbReference type="AlphaFoldDB" id="A0A9D3LZS0"/>
<feature type="compositionally biased region" description="Polar residues" evidence="1">
    <location>
        <begin position="20"/>
        <end position="37"/>
    </location>
</feature>
<evidence type="ECO:0000313" key="2">
    <source>
        <dbReference type="EMBL" id="KAG5839957.1"/>
    </source>
</evidence>
<name>A0A9D3LZS0_ANGAN</name>
<comment type="caution">
    <text evidence="2">The sequence shown here is derived from an EMBL/GenBank/DDBJ whole genome shotgun (WGS) entry which is preliminary data.</text>
</comment>
<reference evidence="2" key="1">
    <citation type="submission" date="2021-01" db="EMBL/GenBank/DDBJ databases">
        <title>A chromosome-scale assembly of European eel, Anguilla anguilla.</title>
        <authorList>
            <person name="Henkel C."/>
            <person name="Jong-Raadsen S.A."/>
            <person name="Dufour S."/>
            <person name="Weltzien F.-A."/>
            <person name="Palstra A.P."/>
            <person name="Pelster B."/>
            <person name="Spaink H.P."/>
            <person name="Van Den Thillart G.E."/>
            <person name="Jansen H."/>
            <person name="Zahm M."/>
            <person name="Klopp C."/>
            <person name="Cedric C."/>
            <person name="Louis A."/>
            <person name="Berthelot C."/>
            <person name="Parey E."/>
            <person name="Roest Crollius H."/>
            <person name="Montfort J."/>
            <person name="Robinson-Rechavi M."/>
            <person name="Bucao C."/>
            <person name="Bouchez O."/>
            <person name="Gislard M."/>
            <person name="Lluch J."/>
            <person name="Milhes M."/>
            <person name="Lampietro C."/>
            <person name="Lopez Roques C."/>
            <person name="Donnadieu C."/>
            <person name="Braasch I."/>
            <person name="Desvignes T."/>
            <person name="Postlethwait J."/>
            <person name="Bobe J."/>
            <person name="Guiguen Y."/>
            <person name="Dirks R."/>
        </authorList>
    </citation>
    <scope>NUCLEOTIDE SEQUENCE</scope>
    <source>
        <strain evidence="2">Tag_6206</strain>
        <tissue evidence="2">Liver</tissue>
    </source>
</reference>
<gene>
    <name evidence="2" type="ORF">ANANG_G00210830</name>
</gene>
<feature type="compositionally biased region" description="Low complexity" evidence="1">
    <location>
        <begin position="1"/>
        <end position="10"/>
    </location>
</feature>
<protein>
    <submittedName>
        <fullName evidence="2">Uncharacterized protein</fullName>
    </submittedName>
</protein>
<keyword evidence="3" id="KW-1185">Reference proteome</keyword>
<dbReference type="Proteomes" id="UP001044222">
    <property type="component" value="Chromosome 11"/>
</dbReference>
<accession>A0A9D3LZS0</accession>